<dbReference type="GO" id="GO:1990423">
    <property type="term" value="C:RZZ complex"/>
    <property type="evidence" value="ECO:0007669"/>
    <property type="project" value="TreeGrafter"/>
</dbReference>
<feature type="region of interest" description="Disordered" evidence="1">
    <location>
        <begin position="61"/>
        <end position="84"/>
    </location>
</feature>
<feature type="domain" description="Centromere/kinetochore protein zw10 middle" evidence="2">
    <location>
        <begin position="242"/>
        <end position="427"/>
    </location>
</feature>
<dbReference type="EMBL" id="LHPF02000001">
    <property type="protein sequence ID" value="PSC76341.1"/>
    <property type="molecule type" value="Genomic_DNA"/>
</dbReference>
<feature type="compositionally biased region" description="Low complexity" evidence="1">
    <location>
        <begin position="460"/>
        <end position="478"/>
    </location>
</feature>
<proteinExistence type="predicted"/>
<evidence type="ECO:0000313" key="6">
    <source>
        <dbReference type="Proteomes" id="UP000239649"/>
    </source>
</evidence>
<dbReference type="PANTHER" id="PTHR12205:SF0">
    <property type="entry name" value="CENTROMERE_KINETOCHORE PROTEIN ZW10 HOMOLOG"/>
    <property type="match status" value="1"/>
</dbReference>
<feature type="domain" description="Centromere/kinetochore protein zw10 C-terminal" evidence="3">
    <location>
        <begin position="570"/>
        <end position="636"/>
    </location>
</feature>
<accession>A0A2P6VQJ0</accession>
<dbReference type="Pfam" id="PF20665">
    <property type="entry name" value="Zw10_middle"/>
    <property type="match status" value="1"/>
</dbReference>
<dbReference type="AlphaFoldDB" id="A0A2P6VQJ0"/>
<reference evidence="5 6" key="1">
    <citation type="journal article" date="2018" name="Plant J.">
        <title>Genome sequences of Chlorella sorokiniana UTEX 1602 and Micractinium conductrix SAG 241.80: implications to maltose excretion by a green alga.</title>
        <authorList>
            <person name="Arriola M.B."/>
            <person name="Velmurugan N."/>
            <person name="Zhang Y."/>
            <person name="Plunkett M.H."/>
            <person name="Hondzo H."/>
            <person name="Barney B.M."/>
        </authorList>
    </citation>
    <scope>NUCLEOTIDE SEQUENCE [LARGE SCALE GENOMIC DNA]</scope>
    <source>
        <strain evidence="5 6">SAG 241.80</strain>
    </source>
</reference>
<feature type="region of interest" description="Disordered" evidence="1">
    <location>
        <begin position="444"/>
        <end position="481"/>
    </location>
</feature>
<dbReference type="Pfam" id="PF20666">
    <property type="entry name" value="ZW10_C"/>
    <property type="match status" value="1"/>
</dbReference>
<feature type="domain" description="ZW10 C-terminal helical" evidence="4">
    <location>
        <begin position="660"/>
        <end position="723"/>
    </location>
</feature>
<dbReference type="InterPro" id="IPR055148">
    <property type="entry name" value="ZW10_C_2"/>
</dbReference>
<dbReference type="InterPro" id="IPR048344">
    <property type="entry name" value="Zw10_middle"/>
</dbReference>
<feature type="region of interest" description="Disordered" evidence="1">
    <location>
        <begin position="284"/>
        <end position="312"/>
    </location>
</feature>
<feature type="domain" description="ZW10 C-terminal helical" evidence="4">
    <location>
        <begin position="771"/>
        <end position="828"/>
    </location>
</feature>
<evidence type="ECO:0000259" key="4">
    <source>
        <dbReference type="Pfam" id="PF22766"/>
    </source>
</evidence>
<feature type="compositionally biased region" description="Low complexity" evidence="1">
    <location>
        <begin position="69"/>
        <end position="84"/>
    </location>
</feature>
<gene>
    <name evidence="5" type="primary">g909</name>
    <name evidence="5" type="ORF">C2E20_0909</name>
</gene>
<sequence length="837" mass="87126">MQAAQQPGQLLEALLGAGGDGDDAQGFTSAALQEFLHKVDVRREEVLMTLYGAVAERYMAEQEEGEEGGAAAPQGPSAPPEVSAGDAAFSAALARLGEQAELAVEDGGAAAALAALAAQHAAVLQAARDTSAIAASVRVAAELQHRLADFDAAVAAGAYSEAAWTAVELQKAVAAVPGSDDMAAAVAARLEPLQQHLQQAVFSCLSFDPATHLPTLLPSAPPGGTPDVAAAAAAASVAATVAALAEVWRALRVLGLLPQTLQQLAAAFVEHCVQPILVAEHDPNRSLSDSPAGSVASSNLSRATAAGGGRGGNSVERQLYKALKALAEQVLGGDAELAEQLGALLWPPLAAAYVNTKLRPIQPQSDAEVELYSRKSSLGAKLEQKAVALHLLPADKEGPITRHIKRALNLFLNARRNRFICAARDLLLSAATQEAVTVGVPQRAGTAVAGGPKPSRALFGAPARGQQQQQAASSGSSGLEDEEPLLACGEYAISKAAQGAVSLMRDALAEAVRSGNTALAQAMCGAVVDVAASVVALPPPAAAAGRDGAAVPPHPAAAGGKGEQPQPLLLPYPAALRHNDCHYVYQALCSLPYQFSPRLQQLVHRNVNFVNPALRVRLAGHECLQAMVRYQQAELLGLVQELSQFAGLDSDGRAGLHCRKTVQQLLAAFRRLGSVLRPVLAPGVLVQVSGELIQAVCSQIMEDIMALPDISVDESEQIPQILEPLTSGVHDAVLPAPPGPASGAGGAAAELASAMGGVRLDDLHAALHERTPAVMKLRELCELLDIRMVEIRRRWQDGRLQAIGFSADEVSHLVGALFEDTDLRRDFLRLLAEEQLL</sequence>
<dbReference type="InterPro" id="IPR048343">
    <property type="entry name" value="ZW10_C"/>
</dbReference>
<dbReference type="InterPro" id="IPR046362">
    <property type="entry name" value="Zw10/DSL1_C_sf"/>
</dbReference>
<dbReference type="GO" id="GO:0006888">
    <property type="term" value="P:endoplasmic reticulum to Golgi vesicle-mediated transport"/>
    <property type="evidence" value="ECO:0007669"/>
    <property type="project" value="TreeGrafter"/>
</dbReference>
<protein>
    <submittedName>
        <fullName evidence="5">Centromere kinetochore zw10-like protein</fullName>
    </submittedName>
</protein>
<dbReference type="STRING" id="554055.A0A2P6VQJ0"/>
<keyword evidence="6" id="KW-1185">Reference proteome</keyword>
<dbReference type="OrthoDB" id="515817at2759"/>
<dbReference type="Pfam" id="PF22766">
    <property type="entry name" value="ZW10_C2"/>
    <property type="match status" value="2"/>
</dbReference>
<evidence type="ECO:0000256" key="1">
    <source>
        <dbReference type="SAM" id="MobiDB-lite"/>
    </source>
</evidence>
<dbReference type="Proteomes" id="UP000239649">
    <property type="component" value="Unassembled WGS sequence"/>
</dbReference>
<dbReference type="PANTHER" id="PTHR12205">
    <property type="entry name" value="CENTROMERE/KINETOCHORE PROTEIN ZW10"/>
    <property type="match status" value="1"/>
</dbReference>
<evidence type="ECO:0000259" key="2">
    <source>
        <dbReference type="Pfam" id="PF20665"/>
    </source>
</evidence>
<organism evidence="5 6">
    <name type="scientific">Micractinium conductrix</name>
    <dbReference type="NCBI Taxonomy" id="554055"/>
    <lineage>
        <taxon>Eukaryota</taxon>
        <taxon>Viridiplantae</taxon>
        <taxon>Chlorophyta</taxon>
        <taxon>core chlorophytes</taxon>
        <taxon>Trebouxiophyceae</taxon>
        <taxon>Chlorellales</taxon>
        <taxon>Chlorellaceae</taxon>
        <taxon>Chlorella clade</taxon>
        <taxon>Micractinium</taxon>
    </lineage>
</organism>
<feature type="region of interest" description="Disordered" evidence="1">
    <location>
        <begin position="543"/>
        <end position="564"/>
    </location>
</feature>
<evidence type="ECO:0000259" key="3">
    <source>
        <dbReference type="Pfam" id="PF20666"/>
    </source>
</evidence>
<feature type="compositionally biased region" description="Polar residues" evidence="1">
    <location>
        <begin position="285"/>
        <end position="301"/>
    </location>
</feature>
<name>A0A2P6VQJ0_9CHLO</name>
<evidence type="ECO:0000313" key="5">
    <source>
        <dbReference type="EMBL" id="PSC76341.1"/>
    </source>
</evidence>
<comment type="caution">
    <text evidence="5">The sequence shown here is derived from an EMBL/GenBank/DDBJ whole genome shotgun (WGS) entry which is preliminary data.</text>
</comment>
<dbReference type="Gene3D" id="1.10.357.150">
    <property type="match status" value="1"/>
</dbReference>
<dbReference type="GO" id="GO:0005737">
    <property type="term" value="C:cytoplasm"/>
    <property type="evidence" value="ECO:0007669"/>
    <property type="project" value="GOC"/>
</dbReference>
<dbReference type="GO" id="GO:0007094">
    <property type="term" value="P:mitotic spindle assembly checkpoint signaling"/>
    <property type="evidence" value="ECO:0007669"/>
    <property type="project" value="TreeGrafter"/>
</dbReference>